<accession>A0ABW5FSJ3</accession>
<dbReference type="Pfam" id="PF00005">
    <property type="entry name" value="ABC_tran"/>
    <property type="match status" value="1"/>
</dbReference>
<name>A0ABW5FSJ3_9PSEU</name>
<evidence type="ECO:0000256" key="2">
    <source>
        <dbReference type="ARBA" id="ARBA00005417"/>
    </source>
</evidence>
<dbReference type="NCBIfam" id="TIGR01727">
    <property type="entry name" value="oligo_HPY"/>
    <property type="match status" value="1"/>
</dbReference>
<dbReference type="Proteomes" id="UP001597417">
    <property type="component" value="Unassembled WGS sequence"/>
</dbReference>
<dbReference type="EMBL" id="JBHUKR010000006">
    <property type="protein sequence ID" value="MFD2417194.1"/>
    <property type="molecule type" value="Genomic_DNA"/>
</dbReference>
<keyword evidence="3" id="KW-0813">Transport</keyword>
<proteinExistence type="inferred from homology"/>
<evidence type="ECO:0000256" key="8">
    <source>
        <dbReference type="SAM" id="MobiDB-lite"/>
    </source>
</evidence>
<evidence type="ECO:0000256" key="3">
    <source>
        <dbReference type="ARBA" id="ARBA00022448"/>
    </source>
</evidence>
<keyword evidence="6 10" id="KW-0067">ATP-binding</keyword>
<dbReference type="CDD" id="cd03257">
    <property type="entry name" value="ABC_NikE_OppD_transporters"/>
    <property type="match status" value="1"/>
</dbReference>
<dbReference type="InterPro" id="IPR003593">
    <property type="entry name" value="AAA+_ATPase"/>
</dbReference>
<dbReference type="SUPFAM" id="SSF52540">
    <property type="entry name" value="P-loop containing nucleoside triphosphate hydrolases"/>
    <property type="match status" value="1"/>
</dbReference>
<comment type="caution">
    <text evidence="10">The sequence shown here is derived from an EMBL/GenBank/DDBJ whole genome shotgun (WGS) entry which is preliminary data.</text>
</comment>
<feature type="region of interest" description="Disordered" evidence="8">
    <location>
        <begin position="1"/>
        <end position="29"/>
    </location>
</feature>
<evidence type="ECO:0000313" key="11">
    <source>
        <dbReference type="Proteomes" id="UP001597417"/>
    </source>
</evidence>
<protein>
    <submittedName>
        <fullName evidence="10">ABC transporter ATP-binding protein</fullName>
    </submittedName>
</protein>
<sequence>MTATAKTVDKGSEGSGGDGHNENSVAPGDPLLSVRGLTIDLPGDPGQRGLVEDVSFDLHRKRSLALIGESGCGKSLTAMAILRLLPPAMSLRAGSVVFDGVDLARASERRLRRLRGGPVGIVFQEPMSSLNPTATVGDQIAEARQIHFGERRATALAKAAELLDRVGIPNAKQRVKAYPHELSGGMQQRVMIAAGIACNPKLIIADEPTTALDVTIQAEILELLRDLQRDLDLAVMLVTHDLGVVADFCDDVVVMYAGHVVERTSIDGLFYQPRHPYSSALLAAVPQVGNPRTRLNVIPGRVPPAGRFPAGCRFQPRCAHDAGGPCAQPQKETEFADGHTTRCCRVADGSLTLEGVARA</sequence>
<evidence type="ECO:0000313" key="10">
    <source>
        <dbReference type="EMBL" id="MFD2417194.1"/>
    </source>
</evidence>
<organism evidence="10 11">
    <name type="scientific">Amycolatopsis pigmentata</name>
    <dbReference type="NCBI Taxonomy" id="450801"/>
    <lineage>
        <taxon>Bacteria</taxon>
        <taxon>Bacillati</taxon>
        <taxon>Actinomycetota</taxon>
        <taxon>Actinomycetes</taxon>
        <taxon>Pseudonocardiales</taxon>
        <taxon>Pseudonocardiaceae</taxon>
        <taxon>Amycolatopsis</taxon>
    </lineage>
</organism>
<dbReference type="PROSITE" id="PS00211">
    <property type="entry name" value="ABC_TRANSPORTER_1"/>
    <property type="match status" value="1"/>
</dbReference>
<keyword evidence="7" id="KW-0472">Membrane</keyword>
<dbReference type="InterPro" id="IPR017871">
    <property type="entry name" value="ABC_transporter-like_CS"/>
</dbReference>
<evidence type="ECO:0000256" key="1">
    <source>
        <dbReference type="ARBA" id="ARBA00004202"/>
    </source>
</evidence>
<evidence type="ECO:0000256" key="6">
    <source>
        <dbReference type="ARBA" id="ARBA00022840"/>
    </source>
</evidence>
<evidence type="ECO:0000256" key="4">
    <source>
        <dbReference type="ARBA" id="ARBA00022475"/>
    </source>
</evidence>
<dbReference type="SMART" id="SM00382">
    <property type="entry name" value="AAA"/>
    <property type="match status" value="1"/>
</dbReference>
<dbReference type="GO" id="GO:0005524">
    <property type="term" value="F:ATP binding"/>
    <property type="evidence" value="ECO:0007669"/>
    <property type="project" value="UniProtKB-KW"/>
</dbReference>
<keyword evidence="4" id="KW-1003">Cell membrane</keyword>
<dbReference type="InterPro" id="IPR003439">
    <property type="entry name" value="ABC_transporter-like_ATP-bd"/>
</dbReference>
<evidence type="ECO:0000256" key="7">
    <source>
        <dbReference type="ARBA" id="ARBA00023136"/>
    </source>
</evidence>
<dbReference type="InterPro" id="IPR027417">
    <property type="entry name" value="P-loop_NTPase"/>
</dbReference>
<comment type="subcellular location">
    <subcellularLocation>
        <location evidence="1">Cell membrane</location>
        <topology evidence="1">Peripheral membrane protein</topology>
    </subcellularLocation>
</comment>
<dbReference type="InterPro" id="IPR050388">
    <property type="entry name" value="ABC_Ni/Peptide_Import"/>
</dbReference>
<dbReference type="InterPro" id="IPR013563">
    <property type="entry name" value="Oligopep_ABC_C"/>
</dbReference>
<gene>
    <name evidence="10" type="ORF">ACFSXZ_12750</name>
</gene>
<dbReference type="Gene3D" id="3.40.50.300">
    <property type="entry name" value="P-loop containing nucleotide triphosphate hydrolases"/>
    <property type="match status" value="1"/>
</dbReference>
<keyword evidence="11" id="KW-1185">Reference proteome</keyword>
<feature type="domain" description="ABC transporter" evidence="9">
    <location>
        <begin position="34"/>
        <end position="282"/>
    </location>
</feature>
<dbReference type="PROSITE" id="PS50893">
    <property type="entry name" value="ABC_TRANSPORTER_2"/>
    <property type="match status" value="1"/>
</dbReference>
<reference evidence="11" key="1">
    <citation type="journal article" date="2019" name="Int. J. Syst. Evol. Microbiol.">
        <title>The Global Catalogue of Microorganisms (GCM) 10K type strain sequencing project: providing services to taxonomists for standard genome sequencing and annotation.</title>
        <authorList>
            <consortium name="The Broad Institute Genomics Platform"/>
            <consortium name="The Broad Institute Genome Sequencing Center for Infectious Disease"/>
            <person name="Wu L."/>
            <person name="Ma J."/>
        </authorList>
    </citation>
    <scope>NUCLEOTIDE SEQUENCE [LARGE SCALE GENOMIC DNA]</scope>
    <source>
        <strain evidence="11">CGMCC 4.7645</strain>
    </source>
</reference>
<dbReference type="Pfam" id="PF08352">
    <property type="entry name" value="oligo_HPY"/>
    <property type="match status" value="1"/>
</dbReference>
<keyword evidence="5" id="KW-0547">Nucleotide-binding</keyword>
<dbReference type="PANTHER" id="PTHR43297:SF2">
    <property type="entry name" value="DIPEPTIDE TRANSPORT ATP-BINDING PROTEIN DPPD"/>
    <property type="match status" value="1"/>
</dbReference>
<dbReference type="PANTHER" id="PTHR43297">
    <property type="entry name" value="OLIGOPEPTIDE TRANSPORT ATP-BINDING PROTEIN APPD"/>
    <property type="match status" value="1"/>
</dbReference>
<dbReference type="RefSeq" id="WP_378264669.1">
    <property type="nucleotide sequence ID" value="NZ_JBHUKR010000006.1"/>
</dbReference>
<evidence type="ECO:0000259" key="9">
    <source>
        <dbReference type="PROSITE" id="PS50893"/>
    </source>
</evidence>
<evidence type="ECO:0000256" key="5">
    <source>
        <dbReference type="ARBA" id="ARBA00022741"/>
    </source>
</evidence>
<comment type="similarity">
    <text evidence="2">Belongs to the ABC transporter superfamily.</text>
</comment>